<protein>
    <submittedName>
        <fullName evidence="1">MBL fold metallo-hydrolase</fullName>
    </submittedName>
</protein>
<dbReference type="STRING" id="169765.AWC15_15125"/>
<dbReference type="Proteomes" id="UP000466396">
    <property type="component" value="Chromosome"/>
</dbReference>
<organism evidence="1 2">
    <name type="scientific">Mycobacterium lacus</name>
    <dbReference type="NCBI Taxonomy" id="169765"/>
    <lineage>
        <taxon>Bacteria</taxon>
        <taxon>Bacillati</taxon>
        <taxon>Actinomycetota</taxon>
        <taxon>Actinomycetes</taxon>
        <taxon>Mycobacteriales</taxon>
        <taxon>Mycobacteriaceae</taxon>
        <taxon>Mycobacterium</taxon>
    </lineage>
</organism>
<dbReference type="OrthoDB" id="2971563at2"/>
<keyword evidence="1" id="KW-0378">Hydrolase</keyword>
<dbReference type="PANTHER" id="PTHR42951">
    <property type="entry name" value="METALLO-BETA-LACTAMASE DOMAIN-CONTAINING"/>
    <property type="match status" value="1"/>
</dbReference>
<dbReference type="RefSeq" id="WP_085157856.1">
    <property type="nucleotide sequence ID" value="NZ_AP022581.1"/>
</dbReference>
<dbReference type="Gene3D" id="3.60.15.10">
    <property type="entry name" value="Ribonuclease Z/Hydroxyacylglutathione hydrolase-like"/>
    <property type="match status" value="1"/>
</dbReference>
<keyword evidence="2" id="KW-1185">Reference proteome</keyword>
<dbReference type="SMART" id="SM00849">
    <property type="entry name" value="Lactamase_B"/>
    <property type="match status" value="1"/>
</dbReference>
<dbReference type="KEGG" id="mlj:MLAC_37710"/>
<dbReference type="InterPro" id="IPR001279">
    <property type="entry name" value="Metallo-B-lactamas"/>
</dbReference>
<accession>A0A1X1YNC6</accession>
<sequence>MTHQLKASIELIQATDKVHLAQGHAVNWVLVADDAGVMLIDAGYPGDREDVLASLRKLGYEPGDVRAILLTHAHIDHLGTAIWFASEHGTPVYCHADEVGHAKREYLEQVSILDIALRLWRPRWAVWTAHVVRNGGLIRDGIPTAQPLTAETAAGLPGHPVAIFTPGHTNGHCSYLVDGVLASGDALITGHPLLRHSGPQLLPAVFSHSQQDCIRSLSALALLETEILAPGHGDLWRGPIRVATDAALKKAGARAEVQ</sequence>
<dbReference type="EMBL" id="AP022581">
    <property type="protein sequence ID" value="BBX98477.1"/>
    <property type="molecule type" value="Genomic_DNA"/>
</dbReference>
<name>A0A1X1YNC6_9MYCO</name>
<dbReference type="SUPFAM" id="SSF56281">
    <property type="entry name" value="Metallo-hydrolase/oxidoreductase"/>
    <property type="match status" value="1"/>
</dbReference>
<dbReference type="InterPro" id="IPR050855">
    <property type="entry name" value="NDM-1-like"/>
</dbReference>
<proteinExistence type="predicted"/>
<dbReference type="CDD" id="cd07721">
    <property type="entry name" value="yflN-like_MBL-fold"/>
    <property type="match status" value="1"/>
</dbReference>
<dbReference type="AlphaFoldDB" id="A0A1X1YNC6"/>
<reference evidence="1 2" key="1">
    <citation type="journal article" date="2019" name="Emerg. Microbes Infect.">
        <title>Comprehensive subspecies identification of 175 nontuberculous mycobacteria species based on 7547 genomic profiles.</title>
        <authorList>
            <person name="Matsumoto Y."/>
            <person name="Kinjo T."/>
            <person name="Motooka D."/>
            <person name="Nabeya D."/>
            <person name="Jung N."/>
            <person name="Uechi K."/>
            <person name="Horii T."/>
            <person name="Iida T."/>
            <person name="Fujita J."/>
            <person name="Nakamura S."/>
        </authorList>
    </citation>
    <scope>NUCLEOTIDE SEQUENCE [LARGE SCALE GENOMIC DNA]</scope>
    <source>
        <strain evidence="1 2">JCM 15657</strain>
    </source>
</reference>
<dbReference type="GO" id="GO:0016787">
    <property type="term" value="F:hydrolase activity"/>
    <property type="evidence" value="ECO:0007669"/>
    <property type="project" value="UniProtKB-KW"/>
</dbReference>
<evidence type="ECO:0000313" key="1">
    <source>
        <dbReference type="EMBL" id="BBX98477.1"/>
    </source>
</evidence>
<dbReference type="PANTHER" id="PTHR42951:SF14">
    <property type="entry name" value="METALLO-BETA-LACTAMASE SUPERFAMILY PROTEIN"/>
    <property type="match status" value="1"/>
</dbReference>
<dbReference type="InterPro" id="IPR036866">
    <property type="entry name" value="RibonucZ/Hydroxyglut_hydro"/>
</dbReference>
<gene>
    <name evidence="1" type="ORF">MLAC_37710</name>
</gene>
<dbReference type="Pfam" id="PF00753">
    <property type="entry name" value="Lactamase_B"/>
    <property type="match status" value="1"/>
</dbReference>
<evidence type="ECO:0000313" key="2">
    <source>
        <dbReference type="Proteomes" id="UP000466396"/>
    </source>
</evidence>